<sequence length="75" mass="8569">MESPPTSLASEKERQVNVVDWHGNDDAANPAMFMPLRMLFLSRPIFFTSLLTAIGYGYIYVLYTTIPTTFVETYK</sequence>
<dbReference type="AlphaFoldDB" id="A0A4Q4SB73"/>
<evidence type="ECO:0000313" key="3">
    <source>
        <dbReference type="Proteomes" id="UP000293823"/>
    </source>
</evidence>
<keyword evidence="1" id="KW-0472">Membrane</keyword>
<keyword evidence="1" id="KW-1133">Transmembrane helix</keyword>
<accession>A0A4Q4SB73</accession>
<comment type="caution">
    <text evidence="2">The sequence shown here is derived from an EMBL/GenBank/DDBJ whole genome shotgun (WGS) entry which is preliminary data.</text>
</comment>
<evidence type="ECO:0008006" key="4">
    <source>
        <dbReference type="Google" id="ProtNLM"/>
    </source>
</evidence>
<dbReference type="InterPro" id="IPR036259">
    <property type="entry name" value="MFS_trans_sf"/>
</dbReference>
<proteinExistence type="predicted"/>
<reference evidence="3" key="1">
    <citation type="journal article" date="2019" name="bioRxiv">
        <title>Genomics, evolutionary history and diagnostics of the Alternaria alternata species group including apple and Asian pear pathotypes.</title>
        <authorList>
            <person name="Armitage A.D."/>
            <person name="Cockerton H.M."/>
            <person name="Sreenivasaprasad S."/>
            <person name="Woodhall J.W."/>
            <person name="Lane C.R."/>
            <person name="Harrison R.J."/>
            <person name="Clarkson J.P."/>
        </authorList>
    </citation>
    <scope>NUCLEOTIDE SEQUENCE [LARGE SCALE GENOMIC DNA]</scope>
    <source>
        <strain evidence="3">RGR 97.0016</strain>
    </source>
</reference>
<dbReference type="SUPFAM" id="SSF103473">
    <property type="entry name" value="MFS general substrate transporter"/>
    <property type="match status" value="1"/>
</dbReference>
<keyword evidence="1" id="KW-0812">Transmembrane</keyword>
<evidence type="ECO:0000256" key="1">
    <source>
        <dbReference type="SAM" id="Phobius"/>
    </source>
</evidence>
<feature type="transmembrane region" description="Helical" evidence="1">
    <location>
        <begin position="45"/>
        <end position="66"/>
    </location>
</feature>
<dbReference type="OrthoDB" id="5296287at2759"/>
<gene>
    <name evidence="2" type="ORF">AA0113_g4531</name>
</gene>
<name>A0A4Q4SB73_9PLEO</name>
<evidence type="ECO:0000313" key="2">
    <source>
        <dbReference type="EMBL" id="RYO67550.1"/>
    </source>
</evidence>
<protein>
    <recommendedName>
        <fullName evidence="4">Major facilitator superfamily (MFS) profile domain-containing protein</fullName>
    </recommendedName>
</protein>
<keyword evidence="3" id="KW-1185">Reference proteome</keyword>
<organism evidence="2 3">
    <name type="scientific">Alternaria arborescens</name>
    <dbReference type="NCBI Taxonomy" id="156630"/>
    <lineage>
        <taxon>Eukaryota</taxon>
        <taxon>Fungi</taxon>
        <taxon>Dikarya</taxon>
        <taxon>Ascomycota</taxon>
        <taxon>Pezizomycotina</taxon>
        <taxon>Dothideomycetes</taxon>
        <taxon>Pleosporomycetidae</taxon>
        <taxon>Pleosporales</taxon>
        <taxon>Pleosporineae</taxon>
        <taxon>Pleosporaceae</taxon>
        <taxon>Alternaria</taxon>
        <taxon>Alternaria sect. Alternaria</taxon>
    </lineage>
</organism>
<dbReference type="Proteomes" id="UP000293823">
    <property type="component" value="Unassembled WGS sequence"/>
</dbReference>
<dbReference type="EMBL" id="PEJP01000015">
    <property type="protein sequence ID" value="RYO67550.1"/>
    <property type="molecule type" value="Genomic_DNA"/>
</dbReference>